<evidence type="ECO:0000313" key="3">
    <source>
        <dbReference type="EMBL" id="PIS14252.1"/>
    </source>
</evidence>
<accession>A0A2H0WNM6</accession>
<dbReference type="InterPro" id="IPR036165">
    <property type="entry name" value="YefM-like_sf"/>
</dbReference>
<reference evidence="4" key="1">
    <citation type="submission" date="2017-09" db="EMBL/GenBank/DDBJ databases">
        <title>Depth-based differentiation of microbial function through sediment-hosted aquifers and enrichment of novel symbionts in the deep terrestrial subsurface.</title>
        <authorList>
            <person name="Probst A.J."/>
            <person name="Ladd B."/>
            <person name="Jarett J.K."/>
            <person name="Geller-Mcgrath D.E."/>
            <person name="Sieber C.M.K."/>
            <person name="Emerson J.B."/>
            <person name="Anantharaman K."/>
            <person name="Thomas B.C."/>
            <person name="Malmstrom R."/>
            <person name="Stieglmeier M."/>
            <person name="Klingl A."/>
            <person name="Woyke T."/>
            <person name="Ryan C.M."/>
            <person name="Banfield J.F."/>
        </authorList>
    </citation>
    <scope>NUCLEOTIDE SEQUENCE [LARGE SCALE GENOMIC DNA]</scope>
</reference>
<dbReference type="InterPro" id="IPR006442">
    <property type="entry name" value="Antitoxin_Phd/YefM"/>
</dbReference>
<evidence type="ECO:0000256" key="2">
    <source>
        <dbReference type="RuleBase" id="RU362080"/>
    </source>
</evidence>
<dbReference type="PANTHER" id="PTHR33713">
    <property type="entry name" value="ANTITOXIN YAFN-RELATED"/>
    <property type="match status" value="1"/>
</dbReference>
<organism evidence="3 4">
    <name type="scientific">Candidatus Shapirobacteria bacterium CG09_land_8_20_14_0_10_39_12</name>
    <dbReference type="NCBI Taxonomy" id="1974885"/>
    <lineage>
        <taxon>Bacteria</taxon>
        <taxon>Candidatus Shapironibacteriota</taxon>
    </lineage>
</organism>
<comment type="caution">
    <text evidence="3">The sequence shown here is derived from an EMBL/GenBank/DDBJ whole genome shotgun (WGS) entry which is preliminary data.</text>
</comment>
<dbReference type="Gene3D" id="1.10.1220.170">
    <property type="match status" value="1"/>
</dbReference>
<name>A0A2H0WNM6_9BACT</name>
<sequence>MTDCTKYCTLKIMDVIAISNLRANLPNLINRVSERLERLVITVSGKPKAVIISTEELESLEETAEILATPRALEAIRKSLEQIRRGEYITLEELKKKHKL</sequence>
<proteinExistence type="inferred from homology"/>
<dbReference type="SUPFAM" id="SSF143120">
    <property type="entry name" value="YefM-like"/>
    <property type="match status" value="1"/>
</dbReference>
<protein>
    <recommendedName>
        <fullName evidence="2">Antitoxin</fullName>
    </recommendedName>
</protein>
<dbReference type="InterPro" id="IPR051405">
    <property type="entry name" value="phD/YefM_antitoxin"/>
</dbReference>
<dbReference type="EMBL" id="PEZI01000075">
    <property type="protein sequence ID" value="PIS14252.1"/>
    <property type="molecule type" value="Genomic_DNA"/>
</dbReference>
<evidence type="ECO:0000313" key="4">
    <source>
        <dbReference type="Proteomes" id="UP000230775"/>
    </source>
</evidence>
<gene>
    <name evidence="3" type="ORF">COT64_03600</name>
</gene>
<evidence type="ECO:0000256" key="1">
    <source>
        <dbReference type="ARBA" id="ARBA00009981"/>
    </source>
</evidence>
<dbReference type="Gene3D" id="3.40.1620.10">
    <property type="entry name" value="YefM-like domain"/>
    <property type="match status" value="1"/>
</dbReference>
<comment type="function">
    <text evidence="2">Antitoxin component of a type II toxin-antitoxin (TA) system.</text>
</comment>
<dbReference type="NCBIfam" id="TIGR01552">
    <property type="entry name" value="phd_fam"/>
    <property type="match status" value="1"/>
</dbReference>
<dbReference type="Proteomes" id="UP000230775">
    <property type="component" value="Unassembled WGS sequence"/>
</dbReference>
<dbReference type="PANTHER" id="PTHR33713:SF6">
    <property type="entry name" value="ANTITOXIN YEFM"/>
    <property type="match status" value="1"/>
</dbReference>
<comment type="similarity">
    <text evidence="1 2">Belongs to the phD/YefM antitoxin family.</text>
</comment>
<dbReference type="Pfam" id="PF02604">
    <property type="entry name" value="PhdYeFM_antitox"/>
    <property type="match status" value="1"/>
</dbReference>
<dbReference type="AlphaFoldDB" id="A0A2H0WNM6"/>